<dbReference type="OrthoDB" id="2112157at2"/>
<gene>
    <name evidence="1" type="ORF">A6M21_11075</name>
</gene>
<comment type="caution">
    <text evidence="1">The sequence shown here is derived from an EMBL/GenBank/DDBJ whole genome shotgun (WGS) entry which is preliminary data.</text>
</comment>
<dbReference type="Gene3D" id="1.20.1500.10">
    <property type="entry name" value="YheA/YmcA-like"/>
    <property type="match status" value="1"/>
</dbReference>
<evidence type="ECO:0000313" key="1">
    <source>
        <dbReference type="EMBL" id="OAT81405.1"/>
    </source>
</evidence>
<dbReference type="SUPFAM" id="SSF158622">
    <property type="entry name" value="YheA/YmcA-like"/>
    <property type="match status" value="1"/>
</dbReference>
<dbReference type="AlphaFoldDB" id="A0A1B7LEC7"/>
<keyword evidence="2" id="KW-1185">Reference proteome</keyword>
<dbReference type="InterPro" id="IPR023378">
    <property type="entry name" value="YheA/YmcA-like_dom_sf"/>
</dbReference>
<evidence type="ECO:0000313" key="2">
    <source>
        <dbReference type="Proteomes" id="UP000078532"/>
    </source>
</evidence>
<evidence type="ECO:0008006" key="3">
    <source>
        <dbReference type="Google" id="ProtNLM"/>
    </source>
</evidence>
<reference evidence="1 2" key="1">
    <citation type="submission" date="2016-04" db="EMBL/GenBank/DDBJ databases">
        <authorList>
            <person name="Evans L.H."/>
            <person name="Alamgir A."/>
            <person name="Owens N."/>
            <person name="Weber N.D."/>
            <person name="Virtaneva K."/>
            <person name="Barbian K."/>
            <person name="Babar A."/>
            <person name="Rosenke K."/>
        </authorList>
    </citation>
    <scope>NUCLEOTIDE SEQUENCE [LARGE SCALE GENOMIC DNA]</scope>
    <source>
        <strain evidence="1 2">LMa1</strain>
    </source>
</reference>
<proteinExistence type="predicted"/>
<dbReference type="STRING" id="1838280.A6M21_11075"/>
<dbReference type="InterPro" id="IPR010368">
    <property type="entry name" value="Com_YlbF"/>
</dbReference>
<dbReference type="RefSeq" id="WP_066668584.1">
    <property type="nucleotide sequence ID" value="NZ_LYVF01000164.1"/>
</dbReference>
<dbReference type="EMBL" id="LYVF01000164">
    <property type="protein sequence ID" value="OAT81405.1"/>
    <property type="molecule type" value="Genomic_DNA"/>
</dbReference>
<accession>A0A1B7LEC7</accession>
<dbReference type="Proteomes" id="UP000078532">
    <property type="component" value="Unassembled WGS sequence"/>
</dbReference>
<sequence>MSVIEQARLLGDEIARSPELAAMRDAQEAMLGDSRAQEIIQEFQDKQKAFQMIQSQGHQLTESQKKDAEEMERRMMEHPLIVDFFRAQQDFEGMLEQINNIISEAISGRQEGCSDECCSSCSGCHV</sequence>
<name>A0A1B7LEC7_9FIRM</name>
<protein>
    <recommendedName>
        <fullName evidence="3">YlbF family regulator</fullName>
    </recommendedName>
</protein>
<dbReference type="Pfam" id="PF06133">
    <property type="entry name" value="Com_YlbF"/>
    <property type="match status" value="1"/>
</dbReference>
<organism evidence="1 2">
    <name type="scientific">Desulfotomaculum copahuensis</name>
    <dbReference type="NCBI Taxonomy" id="1838280"/>
    <lineage>
        <taxon>Bacteria</taxon>
        <taxon>Bacillati</taxon>
        <taxon>Bacillota</taxon>
        <taxon>Clostridia</taxon>
        <taxon>Eubacteriales</taxon>
        <taxon>Desulfotomaculaceae</taxon>
        <taxon>Desulfotomaculum</taxon>
    </lineage>
</organism>